<evidence type="ECO:0000256" key="1">
    <source>
        <dbReference type="SAM" id="Coils"/>
    </source>
</evidence>
<gene>
    <name evidence="3" type="ORF">GPECTOR_22g816</name>
</gene>
<protein>
    <recommendedName>
        <fullName evidence="5">BAR domain-containing protein</fullName>
    </recommendedName>
</protein>
<evidence type="ECO:0000256" key="2">
    <source>
        <dbReference type="SAM" id="MobiDB-lite"/>
    </source>
</evidence>
<name>A0A150GHW8_GONPE</name>
<dbReference type="Proteomes" id="UP000075714">
    <property type="component" value="Unassembled WGS sequence"/>
</dbReference>
<feature type="region of interest" description="Disordered" evidence="2">
    <location>
        <begin position="163"/>
        <end position="182"/>
    </location>
</feature>
<reference evidence="4" key="1">
    <citation type="journal article" date="2016" name="Nat. Commun.">
        <title>The Gonium pectorale genome demonstrates co-option of cell cycle regulation during the evolution of multicellularity.</title>
        <authorList>
            <person name="Hanschen E.R."/>
            <person name="Marriage T.N."/>
            <person name="Ferris P.J."/>
            <person name="Hamaji T."/>
            <person name="Toyoda A."/>
            <person name="Fujiyama A."/>
            <person name="Neme R."/>
            <person name="Noguchi H."/>
            <person name="Minakuchi Y."/>
            <person name="Suzuki M."/>
            <person name="Kawai-Toyooka H."/>
            <person name="Smith D.R."/>
            <person name="Sparks H."/>
            <person name="Anderson J."/>
            <person name="Bakaric R."/>
            <person name="Luria V."/>
            <person name="Karger A."/>
            <person name="Kirschner M.W."/>
            <person name="Durand P.M."/>
            <person name="Michod R.E."/>
            <person name="Nozaki H."/>
            <person name="Olson B.J."/>
        </authorList>
    </citation>
    <scope>NUCLEOTIDE SEQUENCE [LARGE SCALE GENOMIC DNA]</scope>
    <source>
        <strain evidence="4">NIES-2863</strain>
    </source>
</reference>
<sequence length="477" mass="50591">MAGVLQAMSPGHLTRYGGGQSDKTSVEGNLRTTKMYEEAEDFSRRMSEFERGLQVFQHATSDFLESLLPMMSAPLPRVWDQLPDGGLAEPLRARLSHAYPSELLGADVDVNGIRATVLELDKRLVTGISRPLSQWREALDAAKQRLPEVQRLRRELAREQGGLDRTFSKAERRHRRDAGLDQPHGVAGLLFRCTHPRTASPTRGQRASGGQVAAADAAEADEAAGAGAGGAGGRPFSEEFRVEERNMRTVYRARRREAVLKSFTEQEGLLNEQLSGLCRDASWLKSYMVASLVASKEGMQAATHFLGSTKQPVPGHSEDMPHGVERGAVADNSALIRATPKFLVDRTSRMQALERMRGRMGREGLHAHRALASPMELYARGDVSAKEYIPPVRRGAADTPMGAATEGGGGGAMGMGAGGGMSDAGAMAAATGAPAPAGPGGGEIGGGMMGGTAGPTTPEKLTVMGGMVLPTNTGLVV</sequence>
<organism evidence="3 4">
    <name type="scientific">Gonium pectorale</name>
    <name type="common">Green alga</name>
    <dbReference type="NCBI Taxonomy" id="33097"/>
    <lineage>
        <taxon>Eukaryota</taxon>
        <taxon>Viridiplantae</taxon>
        <taxon>Chlorophyta</taxon>
        <taxon>core chlorophytes</taxon>
        <taxon>Chlorophyceae</taxon>
        <taxon>CS clade</taxon>
        <taxon>Chlamydomonadales</taxon>
        <taxon>Volvocaceae</taxon>
        <taxon>Gonium</taxon>
    </lineage>
</organism>
<feature type="coiled-coil region" evidence="1">
    <location>
        <begin position="132"/>
        <end position="159"/>
    </location>
</feature>
<keyword evidence="1" id="KW-0175">Coiled coil</keyword>
<evidence type="ECO:0000313" key="3">
    <source>
        <dbReference type="EMBL" id="KXZ49225.1"/>
    </source>
</evidence>
<evidence type="ECO:0000313" key="4">
    <source>
        <dbReference type="Proteomes" id="UP000075714"/>
    </source>
</evidence>
<dbReference type="OrthoDB" id="540870at2759"/>
<proteinExistence type="predicted"/>
<dbReference type="EMBL" id="LSYV01000023">
    <property type="protein sequence ID" value="KXZ49225.1"/>
    <property type="molecule type" value="Genomic_DNA"/>
</dbReference>
<comment type="caution">
    <text evidence="3">The sequence shown here is derived from an EMBL/GenBank/DDBJ whole genome shotgun (WGS) entry which is preliminary data.</text>
</comment>
<accession>A0A150GHW8</accession>
<keyword evidence="4" id="KW-1185">Reference proteome</keyword>
<feature type="region of interest" description="Disordered" evidence="2">
    <location>
        <begin position="1"/>
        <end position="26"/>
    </location>
</feature>
<evidence type="ECO:0008006" key="5">
    <source>
        <dbReference type="Google" id="ProtNLM"/>
    </source>
</evidence>
<dbReference type="AlphaFoldDB" id="A0A150GHW8"/>
<feature type="region of interest" description="Disordered" evidence="2">
    <location>
        <begin position="196"/>
        <end position="236"/>
    </location>
</feature>